<dbReference type="EMBL" id="LT906454">
    <property type="protein sequence ID" value="SNV39658.1"/>
    <property type="molecule type" value="Genomic_DNA"/>
</dbReference>
<dbReference type="KEGG" id="saco:SAME_01013"/>
<gene>
    <name evidence="1" type="ORF">SAMEA4504048_01013</name>
</gene>
<protein>
    <submittedName>
        <fullName evidence="1">Uncharacterized protein</fullName>
    </submittedName>
</protein>
<accession>A0A239X0R9</accession>
<evidence type="ECO:0000313" key="1">
    <source>
        <dbReference type="EMBL" id="SNV39658.1"/>
    </source>
</evidence>
<proteinExistence type="predicted"/>
<name>A0A239X0R9_STRAI</name>
<sequence length="36" mass="4301">MRSRKDKRKEKLSTSDKISLIIVIIELIKLVKEFLE</sequence>
<dbReference type="AlphaFoldDB" id="A0A239X0R9"/>
<reference evidence="1 2" key="1">
    <citation type="submission" date="2017-06" db="EMBL/GenBank/DDBJ databases">
        <authorList>
            <consortium name="Pathogen Informatics"/>
        </authorList>
    </citation>
    <scope>NUCLEOTIDE SEQUENCE [LARGE SCALE GENOMIC DNA]</scope>
    <source>
        <strain evidence="1 2">NCTC11291</strain>
    </source>
</reference>
<dbReference type="Proteomes" id="UP000215144">
    <property type="component" value="Chromosome 1"/>
</dbReference>
<evidence type="ECO:0000313" key="2">
    <source>
        <dbReference type="Proteomes" id="UP000215144"/>
    </source>
</evidence>
<organism evidence="1 2">
    <name type="scientific">Streptococcus acidominimus</name>
    <dbReference type="NCBI Taxonomy" id="1326"/>
    <lineage>
        <taxon>Bacteria</taxon>
        <taxon>Bacillati</taxon>
        <taxon>Bacillota</taxon>
        <taxon>Bacilli</taxon>
        <taxon>Lactobacillales</taxon>
        <taxon>Streptococcaceae</taxon>
        <taxon>Streptococcus</taxon>
    </lineage>
</organism>